<dbReference type="InterPro" id="IPR018733">
    <property type="entry name" value="DUF2274"/>
</dbReference>
<evidence type="ECO:0000313" key="2">
    <source>
        <dbReference type="Proteomes" id="UP000229730"/>
    </source>
</evidence>
<dbReference type="EMBL" id="PDEM01000017">
    <property type="protein sequence ID" value="PHZ85110.1"/>
    <property type="molecule type" value="Genomic_DNA"/>
</dbReference>
<accession>A0A2G4YS71</accession>
<proteinExistence type="predicted"/>
<comment type="caution">
    <text evidence="1">The sequence shown here is derived from an EMBL/GenBank/DDBJ whole genome shotgun (WGS) entry which is preliminary data.</text>
</comment>
<dbReference type="Pfam" id="PF10038">
    <property type="entry name" value="DUF2274"/>
    <property type="match status" value="1"/>
</dbReference>
<gene>
    <name evidence="1" type="ORF">CRD36_08495</name>
</gene>
<organism evidence="1 2">
    <name type="scientific">Paremcibacter congregatus</name>
    <dbReference type="NCBI Taxonomy" id="2043170"/>
    <lineage>
        <taxon>Bacteria</taxon>
        <taxon>Pseudomonadati</taxon>
        <taxon>Pseudomonadota</taxon>
        <taxon>Alphaproteobacteria</taxon>
        <taxon>Emcibacterales</taxon>
        <taxon>Emcibacteraceae</taxon>
        <taxon>Paremcibacter</taxon>
    </lineage>
</organism>
<dbReference type="RefSeq" id="WP_099472336.1">
    <property type="nucleotide sequence ID" value="NZ_CP041025.1"/>
</dbReference>
<dbReference type="AlphaFoldDB" id="A0A2G4YS71"/>
<protein>
    <submittedName>
        <fullName evidence="1">Transposase</fullName>
    </submittedName>
</protein>
<keyword evidence="2" id="KW-1185">Reference proteome</keyword>
<dbReference type="OrthoDB" id="9803810at2"/>
<reference evidence="1 2" key="1">
    <citation type="submission" date="2017-10" db="EMBL/GenBank/DDBJ databases">
        <title>Frigbacter circumglobatus gen. nov. sp. nov., isolated from sediment cultured in situ.</title>
        <authorList>
            <person name="Zhao Z."/>
        </authorList>
    </citation>
    <scope>NUCLEOTIDE SEQUENCE [LARGE SCALE GENOMIC DNA]</scope>
    <source>
        <strain evidence="1 2">ZYL</strain>
    </source>
</reference>
<evidence type="ECO:0000313" key="1">
    <source>
        <dbReference type="EMBL" id="PHZ85110.1"/>
    </source>
</evidence>
<dbReference type="InParanoid" id="A0A2G4YS71"/>
<sequence>MHKLKLGPLPNRTPVKLTVSLPAEIFELLTDYARVFEQTYGAKESCENLIPYIVEAYIKGDSSFNKGAAGTS</sequence>
<name>A0A2G4YS71_9PROT</name>
<dbReference type="Proteomes" id="UP000229730">
    <property type="component" value="Unassembled WGS sequence"/>
</dbReference>